<comment type="caution">
    <text evidence="1">The sequence shown here is derived from an EMBL/GenBank/DDBJ whole genome shotgun (WGS) entry which is preliminary data.</text>
</comment>
<dbReference type="EMBL" id="CAJNOR010021828">
    <property type="protein sequence ID" value="CAF1691587.1"/>
    <property type="molecule type" value="Genomic_DNA"/>
</dbReference>
<feature type="non-terminal residue" evidence="1">
    <location>
        <position position="1"/>
    </location>
</feature>
<evidence type="ECO:0000313" key="1">
    <source>
        <dbReference type="EMBL" id="CAF1691587.1"/>
    </source>
</evidence>
<dbReference type="Proteomes" id="UP000663828">
    <property type="component" value="Unassembled WGS sequence"/>
</dbReference>
<organism evidence="1 2">
    <name type="scientific">Adineta ricciae</name>
    <name type="common">Rotifer</name>
    <dbReference type="NCBI Taxonomy" id="249248"/>
    <lineage>
        <taxon>Eukaryota</taxon>
        <taxon>Metazoa</taxon>
        <taxon>Spiralia</taxon>
        <taxon>Gnathifera</taxon>
        <taxon>Rotifera</taxon>
        <taxon>Eurotatoria</taxon>
        <taxon>Bdelloidea</taxon>
        <taxon>Adinetida</taxon>
        <taxon>Adinetidae</taxon>
        <taxon>Adineta</taxon>
    </lineage>
</organism>
<name>A0A816HQU9_ADIRI</name>
<dbReference type="AlphaFoldDB" id="A0A816HQU9"/>
<evidence type="ECO:0000313" key="2">
    <source>
        <dbReference type="Proteomes" id="UP000663828"/>
    </source>
</evidence>
<gene>
    <name evidence="1" type="ORF">XAT740_LOCUS64261</name>
</gene>
<proteinExistence type="predicted"/>
<accession>A0A816HQU9</accession>
<reference evidence="1" key="1">
    <citation type="submission" date="2021-02" db="EMBL/GenBank/DDBJ databases">
        <authorList>
            <person name="Nowell W R."/>
        </authorList>
    </citation>
    <scope>NUCLEOTIDE SEQUENCE</scope>
</reference>
<keyword evidence="2" id="KW-1185">Reference proteome</keyword>
<sequence length="103" mass="11921">MSSSAVPAPAPAAVTIARNTTARGQAELRRQYENDVAREALTLAKTSIDSAMDFLQEKMPKRFLEHSVWYLSTFKYVSFRVQRARDEQRHNHREHTWPDSFPD</sequence>
<protein>
    <submittedName>
        <fullName evidence="1">Uncharacterized protein</fullName>
    </submittedName>
</protein>